<reference evidence="2" key="1">
    <citation type="journal article" date="2021" name="Nat. Commun.">
        <title>Genetic determinants of endophytism in the Arabidopsis root mycobiome.</title>
        <authorList>
            <person name="Mesny F."/>
            <person name="Miyauchi S."/>
            <person name="Thiergart T."/>
            <person name="Pickel B."/>
            <person name="Atanasova L."/>
            <person name="Karlsson M."/>
            <person name="Huettel B."/>
            <person name="Barry K.W."/>
            <person name="Haridas S."/>
            <person name="Chen C."/>
            <person name="Bauer D."/>
            <person name="Andreopoulos W."/>
            <person name="Pangilinan J."/>
            <person name="LaButti K."/>
            <person name="Riley R."/>
            <person name="Lipzen A."/>
            <person name="Clum A."/>
            <person name="Drula E."/>
            <person name="Henrissat B."/>
            <person name="Kohler A."/>
            <person name="Grigoriev I.V."/>
            <person name="Martin F.M."/>
            <person name="Hacquard S."/>
        </authorList>
    </citation>
    <scope>NUCLEOTIDE SEQUENCE</scope>
    <source>
        <strain evidence="2">FSSC 5 MPI-SDFR-AT-0091</strain>
    </source>
</reference>
<name>A0A9P9GSR1_FUSSL</name>
<protein>
    <submittedName>
        <fullName evidence="2">Heterokaryon incompatibility protein-domain-containing protein</fullName>
    </submittedName>
</protein>
<gene>
    <name evidence="2" type="ORF">B0J15DRAFT_501029</name>
</gene>
<dbReference type="PANTHER" id="PTHR33112:SF16">
    <property type="entry name" value="HETEROKARYON INCOMPATIBILITY DOMAIN-CONTAINING PROTEIN"/>
    <property type="match status" value="1"/>
</dbReference>
<dbReference type="Proteomes" id="UP000736672">
    <property type="component" value="Unassembled WGS sequence"/>
</dbReference>
<dbReference type="EMBL" id="JAGTJS010000017">
    <property type="protein sequence ID" value="KAH7244999.1"/>
    <property type="molecule type" value="Genomic_DNA"/>
</dbReference>
<keyword evidence="3" id="KW-1185">Reference proteome</keyword>
<dbReference type="Pfam" id="PF06985">
    <property type="entry name" value="HET"/>
    <property type="match status" value="1"/>
</dbReference>
<comment type="caution">
    <text evidence="2">The sequence shown here is derived from an EMBL/GenBank/DDBJ whole genome shotgun (WGS) entry which is preliminary data.</text>
</comment>
<feature type="domain" description="Heterokaryon incompatibility" evidence="1">
    <location>
        <begin position="257"/>
        <end position="404"/>
    </location>
</feature>
<dbReference type="PANTHER" id="PTHR33112">
    <property type="entry name" value="DOMAIN PROTEIN, PUTATIVE-RELATED"/>
    <property type="match status" value="1"/>
</dbReference>
<evidence type="ECO:0000259" key="1">
    <source>
        <dbReference type="Pfam" id="PF06985"/>
    </source>
</evidence>
<evidence type="ECO:0000313" key="2">
    <source>
        <dbReference type="EMBL" id="KAH7244999.1"/>
    </source>
</evidence>
<dbReference type="OrthoDB" id="5125733at2759"/>
<evidence type="ECO:0000313" key="3">
    <source>
        <dbReference type="Proteomes" id="UP000736672"/>
    </source>
</evidence>
<dbReference type="AlphaFoldDB" id="A0A9P9GSR1"/>
<organism evidence="2 3">
    <name type="scientific">Fusarium solani</name>
    <name type="common">Filamentous fungus</name>
    <dbReference type="NCBI Taxonomy" id="169388"/>
    <lineage>
        <taxon>Eukaryota</taxon>
        <taxon>Fungi</taxon>
        <taxon>Dikarya</taxon>
        <taxon>Ascomycota</taxon>
        <taxon>Pezizomycotina</taxon>
        <taxon>Sordariomycetes</taxon>
        <taxon>Hypocreomycetidae</taxon>
        <taxon>Hypocreales</taxon>
        <taxon>Nectriaceae</taxon>
        <taxon>Fusarium</taxon>
        <taxon>Fusarium solani species complex</taxon>
    </lineage>
</organism>
<dbReference type="InterPro" id="IPR010730">
    <property type="entry name" value="HET"/>
</dbReference>
<accession>A0A9P9GSR1</accession>
<sequence>MPIRPTLQPPRPFGWYGEFIPLTSSEAEPTSPDYTVVSSVLCLKCEAIRSWAQTNLSKREAVERPLLQTHFRHHDSGTDLLDSYASGCHLCTLIWWSFLGSFPERSPDLWIREVGPIGVVCRFKEDGLYENQLQCVTHYGRLVDRQRAKAGLEMTEIPQPGDPNATLVREKLYGHRLRLTRWKGELPTNASICTKSASIIQLAQRWIKDCTDNHCKCSQKAGSNRPLPTRLIDVGPNTQLSTVRVISTRRLAASTLYIALSYCWGGTKVLKLTAATEKELKSGVSISRLPRTIQDAVWVTRQLDMRYIWVDSMCIIQDSPADWAKEAASMGDVYRNCHFAIAALGASSSAEGLFTKRDPLAFMPCRLYTDENEHDINIVGSLSAAHQVFFDGAPLHTRGWVLQERILAPRTLNFGAVLAWECREVRRSDLGMHEEDRLPKASLHSFTPHNKGSMPSDEEREAFRRFWEDDILHHYTRTRLTDWTDRLVAISGLIQDLEDRTGWESVCGLWKPILRQGLCWTPLFKSMKRVPGAPTWSWGSVNGDLYHPADLPVNKRASTFLADIDIRPLGVAREEQSVIRRIPRLVRRVLNGHQQQTMALRISSLLFHMNFDTHVRGRQVGFHEVLEAHHDRPSFNGEISIPGAPPTYYIKIWNDVTPVREGPYLFVPLIGVEATRRSWREPIEEMHFGLVLVQLRRVELQKISWGAGDEGAVGVYERVGLAQVMLEGGHKIDEHAKERTCVLVV</sequence>
<proteinExistence type="predicted"/>